<comment type="similarity">
    <text evidence="2">Belongs to the actin-binding proteins ADF family.</text>
</comment>
<dbReference type="Gene3D" id="3.40.20.10">
    <property type="entry name" value="Severin"/>
    <property type="match status" value="1"/>
</dbReference>
<dbReference type="InterPro" id="IPR029006">
    <property type="entry name" value="ADF-H/Gelsolin-like_dom_sf"/>
</dbReference>
<dbReference type="OrthoDB" id="10249245at2759"/>
<dbReference type="SMART" id="SM00102">
    <property type="entry name" value="ADF"/>
    <property type="match status" value="1"/>
</dbReference>
<evidence type="ECO:0000313" key="8">
    <source>
        <dbReference type="Proteomes" id="UP000277580"/>
    </source>
</evidence>
<sequence length="147" mass="16823">MSVELTFRPFLNRVGLDKECIPTFEELKLGKKIKYIIYKLSPDNKTIVVDKSSTDCDYETFIGDLPETECRYAIYDFEYELEGGEGTRNKLCFYAWSPDDAPVRSKMVYASSKDALRRPLTGIHAEIQGTDFSEVSHEVVLSRFVGK</sequence>
<dbReference type="InterPro" id="IPR002108">
    <property type="entry name" value="ADF-H"/>
</dbReference>
<accession>A0A3N4LCD8</accession>
<dbReference type="AlphaFoldDB" id="A0A3N4LCD8"/>
<evidence type="ECO:0000259" key="6">
    <source>
        <dbReference type="PROSITE" id="PS51263"/>
    </source>
</evidence>
<evidence type="ECO:0000256" key="3">
    <source>
        <dbReference type="ARBA" id="ARBA00015630"/>
    </source>
</evidence>
<dbReference type="PROSITE" id="PS51263">
    <property type="entry name" value="ADF_H"/>
    <property type="match status" value="1"/>
</dbReference>
<dbReference type="EMBL" id="ML119112">
    <property type="protein sequence ID" value="RPB15665.1"/>
    <property type="molecule type" value="Genomic_DNA"/>
</dbReference>
<dbReference type="GO" id="GO:0016363">
    <property type="term" value="C:nuclear matrix"/>
    <property type="evidence" value="ECO:0007669"/>
    <property type="project" value="UniProtKB-SubCell"/>
</dbReference>
<dbReference type="STRING" id="1392247.A0A3N4LCD8"/>
<dbReference type="InParanoid" id="A0A3N4LCD8"/>
<organism evidence="7 8">
    <name type="scientific">Morchella conica CCBAS932</name>
    <dbReference type="NCBI Taxonomy" id="1392247"/>
    <lineage>
        <taxon>Eukaryota</taxon>
        <taxon>Fungi</taxon>
        <taxon>Dikarya</taxon>
        <taxon>Ascomycota</taxon>
        <taxon>Pezizomycotina</taxon>
        <taxon>Pezizomycetes</taxon>
        <taxon>Pezizales</taxon>
        <taxon>Morchellaceae</taxon>
        <taxon>Morchella</taxon>
    </lineage>
</organism>
<reference evidence="7 8" key="1">
    <citation type="journal article" date="2018" name="Nat. Ecol. Evol.">
        <title>Pezizomycetes genomes reveal the molecular basis of ectomycorrhizal truffle lifestyle.</title>
        <authorList>
            <person name="Murat C."/>
            <person name="Payen T."/>
            <person name="Noel B."/>
            <person name="Kuo A."/>
            <person name="Morin E."/>
            <person name="Chen J."/>
            <person name="Kohler A."/>
            <person name="Krizsan K."/>
            <person name="Balestrini R."/>
            <person name="Da Silva C."/>
            <person name="Montanini B."/>
            <person name="Hainaut M."/>
            <person name="Levati E."/>
            <person name="Barry K.W."/>
            <person name="Belfiori B."/>
            <person name="Cichocki N."/>
            <person name="Clum A."/>
            <person name="Dockter R.B."/>
            <person name="Fauchery L."/>
            <person name="Guy J."/>
            <person name="Iotti M."/>
            <person name="Le Tacon F."/>
            <person name="Lindquist E.A."/>
            <person name="Lipzen A."/>
            <person name="Malagnac F."/>
            <person name="Mello A."/>
            <person name="Molinier V."/>
            <person name="Miyauchi S."/>
            <person name="Poulain J."/>
            <person name="Riccioni C."/>
            <person name="Rubini A."/>
            <person name="Sitrit Y."/>
            <person name="Splivallo R."/>
            <person name="Traeger S."/>
            <person name="Wang M."/>
            <person name="Zifcakova L."/>
            <person name="Wipf D."/>
            <person name="Zambonelli A."/>
            <person name="Paolocci F."/>
            <person name="Nowrousian M."/>
            <person name="Ottonello S."/>
            <person name="Baldrian P."/>
            <person name="Spatafora J.W."/>
            <person name="Henrissat B."/>
            <person name="Nagy L.G."/>
            <person name="Aury J.M."/>
            <person name="Wincker P."/>
            <person name="Grigoriev I.V."/>
            <person name="Bonfante P."/>
            <person name="Martin F.M."/>
        </authorList>
    </citation>
    <scope>NUCLEOTIDE SEQUENCE [LARGE SCALE GENOMIC DNA]</scope>
    <source>
        <strain evidence="7 8">CCBAS932</strain>
    </source>
</reference>
<proteinExistence type="inferred from homology"/>
<evidence type="ECO:0000313" key="7">
    <source>
        <dbReference type="EMBL" id="RPB15665.1"/>
    </source>
</evidence>
<dbReference type="FunCoup" id="A0A3N4LCD8">
    <property type="interactions" value="804"/>
</dbReference>
<name>A0A3N4LCD8_9PEZI</name>
<evidence type="ECO:0000256" key="2">
    <source>
        <dbReference type="ARBA" id="ARBA00006844"/>
    </source>
</evidence>
<gene>
    <name evidence="7" type="ORF">P167DRAFT_482663</name>
</gene>
<dbReference type="GO" id="GO:0030042">
    <property type="term" value="P:actin filament depolymerization"/>
    <property type="evidence" value="ECO:0007669"/>
    <property type="project" value="InterPro"/>
</dbReference>
<dbReference type="CDD" id="cd11286">
    <property type="entry name" value="ADF_cofilin_like"/>
    <property type="match status" value="1"/>
</dbReference>
<feature type="domain" description="ADF-H" evidence="6">
    <location>
        <begin position="11"/>
        <end position="145"/>
    </location>
</feature>
<evidence type="ECO:0000256" key="1">
    <source>
        <dbReference type="ARBA" id="ARBA00004109"/>
    </source>
</evidence>
<dbReference type="Pfam" id="PF00241">
    <property type="entry name" value="Cofilin_ADF"/>
    <property type="match status" value="1"/>
</dbReference>
<keyword evidence="4" id="KW-0009">Actin-binding</keyword>
<protein>
    <recommendedName>
        <fullName evidence="3">Cofilin</fullName>
    </recommendedName>
    <alternativeName>
        <fullName evidence="5">Actin-depolymerizing factor 1</fullName>
    </alternativeName>
</protein>
<evidence type="ECO:0000256" key="5">
    <source>
        <dbReference type="ARBA" id="ARBA00032427"/>
    </source>
</evidence>
<dbReference type="PANTHER" id="PTHR11913">
    <property type="entry name" value="COFILIN-RELATED"/>
    <property type="match status" value="1"/>
</dbReference>
<comment type="subcellular location">
    <subcellularLocation>
        <location evidence="1">Nucleus matrix</location>
    </subcellularLocation>
</comment>
<dbReference type="GO" id="GO:0003779">
    <property type="term" value="F:actin binding"/>
    <property type="evidence" value="ECO:0007669"/>
    <property type="project" value="UniProtKB-KW"/>
</dbReference>
<evidence type="ECO:0000256" key="4">
    <source>
        <dbReference type="ARBA" id="ARBA00023203"/>
    </source>
</evidence>
<keyword evidence="8" id="KW-1185">Reference proteome</keyword>
<dbReference type="Proteomes" id="UP000277580">
    <property type="component" value="Unassembled WGS sequence"/>
</dbReference>
<dbReference type="InterPro" id="IPR017904">
    <property type="entry name" value="ADF/Cofilin"/>
</dbReference>
<dbReference type="SUPFAM" id="SSF55753">
    <property type="entry name" value="Actin depolymerizing proteins"/>
    <property type="match status" value="1"/>
</dbReference>
<dbReference type="GO" id="GO:0015629">
    <property type="term" value="C:actin cytoskeleton"/>
    <property type="evidence" value="ECO:0007669"/>
    <property type="project" value="InterPro"/>
</dbReference>